<dbReference type="EMBL" id="ATCN01000681">
    <property type="protein sequence ID" value="EPR78595.1"/>
    <property type="molecule type" value="Genomic_DNA"/>
</dbReference>
<reference evidence="3" key="1">
    <citation type="journal article" date="2013" name="PLoS Genet.">
        <title>The genome of Spraguea lophii and the basis of host-microsporidian interactions.</title>
        <authorList>
            <person name="Campbell S.E."/>
            <person name="Williams T.A."/>
            <person name="Yousuf A."/>
            <person name="Soanes D.M."/>
            <person name="Paszkiewicz K.H."/>
            <person name="Williams B.A.P."/>
        </authorList>
    </citation>
    <scope>NUCLEOTIDE SEQUENCE [LARGE SCALE GENOMIC DNA]</scope>
    <source>
        <strain evidence="3">42_110</strain>
    </source>
</reference>
<accession>S7W6Z5</accession>
<name>S7W6Z5_SPRLO</name>
<dbReference type="InParanoid" id="S7W6Z5"/>
<gene>
    <name evidence="2" type="ORF">SLOPH_1081</name>
</gene>
<protein>
    <submittedName>
        <fullName evidence="2">Uncharacterized protein</fullName>
    </submittedName>
</protein>
<evidence type="ECO:0000256" key="1">
    <source>
        <dbReference type="SAM" id="SignalP"/>
    </source>
</evidence>
<feature type="chain" id="PRO_5012000149" evidence="1">
    <location>
        <begin position="16"/>
        <end position="348"/>
    </location>
</feature>
<proteinExistence type="predicted"/>
<dbReference type="HOGENOM" id="CLU_797336_0_0_1"/>
<keyword evidence="3" id="KW-1185">Reference proteome</keyword>
<evidence type="ECO:0000313" key="2">
    <source>
        <dbReference type="EMBL" id="EPR78595.1"/>
    </source>
</evidence>
<evidence type="ECO:0000313" key="3">
    <source>
        <dbReference type="Proteomes" id="UP000014978"/>
    </source>
</evidence>
<sequence length="348" mass="39416">MNILFALSMLLSIRSSEILSLSDMGLNLLNLGKVDNINTPEEMGKLLYKTLGEFITKKVSLCVDTDNDVIMSALHLFYSSLQFLPSHVKEYNDALNSGELDKAYSILKKVYSNGGQDLFGGKNFLKKISEFVLRSSFNRNVILSADFGMETENIKIIKKKKENISENNLKIDVLEQFAQRIEMGKKKVVKRTVSIYSKQEVVNQVELYFKKESIFARMSSGSIVLPECLVCTEKLLEIDEEEELAIIKALLSLVYHSIPKNEKVIALELFEQLEQCILYQYANAEPQIIVQIKILIVKMFSDLCVGRVSIKSVMVYVNMVNILQVNRDNGINPLEGLIAALYGYQPVK</sequence>
<dbReference type="AlphaFoldDB" id="S7W6Z5"/>
<dbReference type="Proteomes" id="UP000014978">
    <property type="component" value="Unassembled WGS sequence"/>
</dbReference>
<dbReference type="VEuPathDB" id="MicrosporidiaDB:SLOPH_1081"/>
<organism evidence="2 3">
    <name type="scientific">Spraguea lophii (strain 42_110)</name>
    <name type="common">Microsporidian parasite</name>
    <dbReference type="NCBI Taxonomy" id="1358809"/>
    <lineage>
        <taxon>Eukaryota</taxon>
        <taxon>Fungi</taxon>
        <taxon>Fungi incertae sedis</taxon>
        <taxon>Microsporidia</taxon>
        <taxon>Spragueidae</taxon>
        <taxon>Spraguea</taxon>
    </lineage>
</organism>
<feature type="signal peptide" evidence="1">
    <location>
        <begin position="1"/>
        <end position="15"/>
    </location>
</feature>
<keyword evidence="1" id="KW-0732">Signal</keyword>
<comment type="caution">
    <text evidence="2">The sequence shown here is derived from an EMBL/GenBank/DDBJ whole genome shotgun (WGS) entry which is preliminary data.</text>
</comment>